<reference evidence="1" key="1">
    <citation type="journal article" date="2016" name="Front. Microbiol.">
        <title>Genome Sequence of the Piezophilic, Mesophilic Sulfate-Reducing Bacterium Desulfovibrio indicus J2T.</title>
        <authorList>
            <person name="Cao J."/>
            <person name="Maignien L."/>
            <person name="Shao Z."/>
            <person name="Alain K."/>
            <person name="Jebbar M."/>
        </authorList>
    </citation>
    <scope>NUCLEOTIDE SEQUENCE</scope>
    <source>
        <strain evidence="1">NBRC 103626</strain>
    </source>
</reference>
<gene>
    <name evidence="1" type="ORF">NBEOAGPD_4718</name>
</gene>
<evidence type="ECO:0000313" key="2">
    <source>
        <dbReference type="Proteomes" id="UP001055108"/>
    </source>
</evidence>
<sequence length="42" mass="4863">MHPHLQDGRMFRIDFGFDEASFRREADDAIDRDLMPALADAL</sequence>
<dbReference type="Proteomes" id="UP001055108">
    <property type="component" value="Unassembled WGS sequence"/>
</dbReference>
<dbReference type="AlphaFoldDB" id="A0AA37HT25"/>
<accession>A0AA37HT25</accession>
<evidence type="ECO:0000313" key="1">
    <source>
        <dbReference type="EMBL" id="GJD81469.1"/>
    </source>
</evidence>
<comment type="caution">
    <text evidence="1">The sequence shown here is derived from an EMBL/GenBank/DDBJ whole genome shotgun (WGS) entry which is preliminary data.</text>
</comment>
<protein>
    <submittedName>
        <fullName evidence="1">Uncharacterized protein</fullName>
    </submittedName>
</protein>
<proteinExistence type="predicted"/>
<dbReference type="EMBL" id="BPQM01000140">
    <property type="protein sequence ID" value="GJD81469.1"/>
    <property type="molecule type" value="Genomic_DNA"/>
</dbReference>
<keyword evidence="2" id="KW-1185">Reference proteome</keyword>
<name>A0AA37HT25_9HYPH</name>
<reference evidence="1" key="2">
    <citation type="submission" date="2021-08" db="EMBL/GenBank/DDBJ databases">
        <authorList>
            <person name="Tani A."/>
            <person name="Ola A."/>
            <person name="Ogura Y."/>
            <person name="Katsura K."/>
            <person name="Hayashi T."/>
        </authorList>
    </citation>
    <scope>NUCLEOTIDE SEQUENCE</scope>
    <source>
        <strain evidence="1">NBRC 103626</strain>
    </source>
</reference>
<organism evidence="1 2">
    <name type="scientific">Methylobacterium gregans</name>
    <dbReference type="NCBI Taxonomy" id="374424"/>
    <lineage>
        <taxon>Bacteria</taxon>
        <taxon>Pseudomonadati</taxon>
        <taxon>Pseudomonadota</taxon>
        <taxon>Alphaproteobacteria</taxon>
        <taxon>Hyphomicrobiales</taxon>
        <taxon>Methylobacteriaceae</taxon>
        <taxon>Methylobacterium</taxon>
    </lineage>
</organism>